<keyword evidence="7 9" id="KW-0326">Glycosidase</keyword>
<protein>
    <recommendedName>
        <fullName evidence="9">Beta-xylanase</fullName>
        <ecNumber evidence="9">3.2.1.8</ecNumber>
    </recommendedName>
</protein>
<dbReference type="InterPro" id="IPR044846">
    <property type="entry name" value="GH10"/>
</dbReference>
<dbReference type="SMART" id="SM00633">
    <property type="entry name" value="Glyco_10"/>
    <property type="match status" value="1"/>
</dbReference>
<dbReference type="InterPro" id="IPR017853">
    <property type="entry name" value="GH"/>
</dbReference>
<keyword evidence="4 10" id="KW-0732">Signal</keyword>
<keyword evidence="3 12" id="KW-0858">Xylan degradation</keyword>
<evidence type="ECO:0000256" key="7">
    <source>
        <dbReference type="ARBA" id="ARBA00023295"/>
    </source>
</evidence>
<feature type="signal peptide" evidence="10">
    <location>
        <begin position="1"/>
        <end position="26"/>
    </location>
</feature>
<dbReference type="GO" id="GO:0045493">
    <property type="term" value="P:xylan catabolic process"/>
    <property type="evidence" value="ECO:0007669"/>
    <property type="project" value="UniProtKB-KW"/>
</dbReference>
<keyword evidence="5 9" id="KW-0378">Hydrolase</keyword>
<keyword evidence="8 9" id="KW-0624">Polysaccharide degradation</keyword>
<dbReference type="GO" id="GO:0031176">
    <property type="term" value="F:endo-1,4-beta-xylanase activity"/>
    <property type="evidence" value="ECO:0007669"/>
    <property type="project" value="UniProtKB-EC"/>
</dbReference>
<evidence type="ECO:0000313" key="12">
    <source>
        <dbReference type="EMBL" id="MBB5716669.1"/>
    </source>
</evidence>
<evidence type="ECO:0000256" key="8">
    <source>
        <dbReference type="ARBA" id="ARBA00023326"/>
    </source>
</evidence>
<dbReference type="EMBL" id="JACIJK010000013">
    <property type="protein sequence ID" value="MBB5716669.1"/>
    <property type="molecule type" value="Genomic_DNA"/>
</dbReference>
<evidence type="ECO:0000256" key="9">
    <source>
        <dbReference type="RuleBase" id="RU361174"/>
    </source>
</evidence>
<comment type="caution">
    <text evidence="12">The sequence shown here is derived from an EMBL/GenBank/DDBJ whole genome shotgun (WGS) entry which is preliminary data.</text>
</comment>
<dbReference type="PRINTS" id="PR00134">
    <property type="entry name" value="GLHYDRLASE10"/>
</dbReference>
<comment type="catalytic activity">
    <reaction evidence="1 9">
        <text>Endohydrolysis of (1-&gt;4)-beta-D-xylosidic linkages in xylans.</text>
        <dbReference type="EC" id="3.2.1.8"/>
    </reaction>
</comment>
<evidence type="ECO:0000256" key="3">
    <source>
        <dbReference type="ARBA" id="ARBA00022651"/>
    </source>
</evidence>
<dbReference type="PROSITE" id="PS51760">
    <property type="entry name" value="GH10_2"/>
    <property type="match status" value="1"/>
</dbReference>
<evidence type="ECO:0000256" key="6">
    <source>
        <dbReference type="ARBA" id="ARBA00023277"/>
    </source>
</evidence>
<evidence type="ECO:0000256" key="4">
    <source>
        <dbReference type="ARBA" id="ARBA00022729"/>
    </source>
</evidence>
<accession>A0A7W9BGT1</accession>
<dbReference type="Gene3D" id="3.20.20.80">
    <property type="entry name" value="Glycosidases"/>
    <property type="match status" value="1"/>
</dbReference>
<gene>
    <name evidence="12" type="ORF">FHS94_003541</name>
</gene>
<dbReference type="SUPFAM" id="SSF51445">
    <property type="entry name" value="(Trans)glycosidases"/>
    <property type="match status" value="1"/>
</dbReference>
<evidence type="ECO:0000256" key="1">
    <source>
        <dbReference type="ARBA" id="ARBA00000681"/>
    </source>
</evidence>
<evidence type="ECO:0000256" key="2">
    <source>
        <dbReference type="ARBA" id="ARBA00007495"/>
    </source>
</evidence>
<dbReference type="InterPro" id="IPR006311">
    <property type="entry name" value="TAT_signal"/>
</dbReference>
<evidence type="ECO:0000256" key="5">
    <source>
        <dbReference type="ARBA" id="ARBA00022801"/>
    </source>
</evidence>
<keyword evidence="13" id="KW-1185">Reference proteome</keyword>
<evidence type="ECO:0000259" key="11">
    <source>
        <dbReference type="PROSITE" id="PS51760"/>
    </source>
</evidence>
<dbReference type="Proteomes" id="UP000546200">
    <property type="component" value="Unassembled WGS sequence"/>
</dbReference>
<dbReference type="PANTHER" id="PTHR31490:SF88">
    <property type="entry name" value="BETA-XYLANASE"/>
    <property type="match status" value="1"/>
</dbReference>
<evidence type="ECO:0000313" key="13">
    <source>
        <dbReference type="Proteomes" id="UP000546200"/>
    </source>
</evidence>
<keyword evidence="6 9" id="KW-0119">Carbohydrate metabolism</keyword>
<dbReference type="AlphaFoldDB" id="A0A7W9BGT1"/>
<name>A0A7W9BGT1_9SPHN</name>
<reference evidence="12 13" key="1">
    <citation type="submission" date="2020-08" db="EMBL/GenBank/DDBJ databases">
        <title>Genomic Encyclopedia of Type Strains, Phase IV (KMG-IV): sequencing the most valuable type-strain genomes for metagenomic binning, comparative biology and taxonomic classification.</title>
        <authorList>
            <person name="Goeker M."/>
        </authorList>
    </citation>
    <scope>NUCLEOTIDE SEQUENCE [LARGE SCALE GENOMIC DNA]</scope>
    <source>
        <strain evidence="12 13">DSM 100044</strain>
    </source>
</reference>
<proteinExistence type="inferred from homology"/>
<feature type="domain" description="GH10" evidence="11">
    <location>
        <begin position="27"/>
        <end position="370"/>
    </location>
</feature>
<dbReference type="RefSeq" id="WP_184060146.1">
    <property type="nucleotide sequence ID" value="NZ_JACIJK010000013.1"/>
</dbReference>
<sequence>MTNMPTRREGIAMLAAAALAPAAAIAAPQQRSLHAIAKGRGLRFGSAVSANPRTGSFLNPDYARLLRADCGLLVAENEMKWQFLRPGPHRFNFAPFDAMIGWGDRNGMAMRGHNLLWHRRKWMPRWLESYDFGPRPATEAARLLTQHIDTVTRRYGTRIRSYDVVNEVVTPETGALEETALSHAMGGVEQTIDLAFRTARASAPHAELVYNDYMSWEADNASHRAGVLRLLEGFRRRGTPVDALGIQSHIVAQGRDTRASVRALDGEWRRFLEEVTGMGYRLLITELDVRDNNLPADVPERDRAVADYTRGYLDVTLSFPQLRDVLAWGMTDRFSWIEGFEPRPDHARGRPCPYDAAFKPKPMREAIAAALAAAPART</sequence>
<dbReference type="InterPro" id="IPR001000">
    <property type="entry name" value="GH10_dom"/>
</dbReference>
<organism evidence="12 13">
    <name type="scientific">Sphingomonas aerophila</name>
    <dbReference type="NCBI Taxonomy" id="1344948"/>
    <lineage>
        <taxon>Bacteria</taxon>
        <taxon>Pseudomonadati</taxon>
        <taxon>Pseudomonadota</taxon>
        <taxon>Alphaproteobacteria</taxon>
        <taxon>Sphingomonadales</taxon>
        <taxon>Sphingomonadaceae</taxon>
        <taxon>Sphingomonas</taxon>
    </lineage>
</organism>
<comment type="similarity">
    <text evidence="2 9">Belongs to the glycosyl hydrolase 10 (cellulase F) family.</text>
</comment>
<dbReference type="PROSITE" id="PS51318">
    <property type="entry name" value="TAT"/>
    <property type="match status" value="1"/>
</dbReference>
<feature type="chain" id="PRO_5030732137" description="Beta-xylanase" evidence="10">
    <location>
        <begin position="27"/>
        <end position="378"/>
    </location>
</feature>
<dbReference type="PANTHER" id="PTHR31490">
    <property type="entry name" value="GLYCOSYL HYDROLASE"/>
    <property type="match status" value="1"/>
</dbReference>
<dbReference type="Pfam" id="PF00331">
    <property type="entry name" value="Glyco_hydro_10"/>
    <property type="match status" value="1"/>
</dbReference>
<dbReference type="EC" id="3.2.1.8" evidence="9"/>
<evidence type="ECO:0000256" key="10">
    <source>
        <dbReference type="SAM" id="SignalP"/>
    </source>
</evidence>